<keyword evidence="1" id="KW-0812">Transmembrane</keyword>
<evidence type="ECO:0000313" key="2">
    <source>
        <dbReference type="EMBL" id="PRQ26760.1"/>
    </source>
</evidence>
<keyword evidence="1" id="KW-0472">Membrane</keyword>
<dbReference type="AlphaFoldDB" id="A0A2P6PXU6"/>
<dbReference type="PANTHER" id="PTHR31170:SF17">
    <property type="match status" value="1"/>
</dbReference>
<comment type="caution">
    <text evidence="2">The sequence shown here is derived from an EMBL/GenBank/DDBJ whole genome shotgun (WGS) entry which is preliminary data.</text>
</comment>
<dbReference type="Proteomes" id="UP000238479">
    <property type="component" value="Chromosome 6"/>
</dbReference>
<sequence>MVEDVLTDLLMLENQLPFFILEYLFKKFFILGDNPASVRSLSIQFLREQGATAFGIELDDSPRVEAKHIVDLFRGLLIAPMSKEPPMIKTEKSATTPCIEKLHLAEVQFKPVKTTKLFDIRFDVTTKWFGIGFHKGILKIPKLHTGDTTELVLTNLIAFEQCITSEDYCIRDYVSIMDELVDDSKDVGLLVKYKIVENDLGGGDQDLATLINNLSTGIVYNKNYFYYGHLCGELDKFYSSKWHKWIANLSSSYFNTPWTTMSFVAAVVLLILTAIQTICSIISLK</sequence>
<feature type="transmembrane region" description="Helical" evidence="1">
    <location>
        <begin position="258"/>
        <end position="284"/>
    </location>
</feature>
<dbReference type="OMA" id="SEDYCIR"/>
<name>A0A2P6PXU6_ROSCH</name>
<gene>
    <name evidence="2" type="ORF">RchiOBHm_Chr6g0298131</name>
</gene>
<keyword evidence="3" id="KW-1185">Reference proteome</keyword>
<keyword evidence="1" id="KW-1133">Transmembrane helix</keyword>
<dbReference type="InterPro" id="IPR004158">
    <property type="entry name" value="DUF247_pln"/>
</dbReference>
<accession>A0A2P6PXU6</accession>
<evidence type="ECO:0000313" key="3">
    <source>
        <dbReference type="Proteomes" id="UP000238479"/>
    </source>
</evidence>
<reference evidence="2 3" key="1">
    <citation type="journal article" date="2018" name="Nat. Genet.">
        <title>The Rosa genome provides new insights in the design of modern roses.</title>
        <authorList>
            <person name="Bendahmane M."/>
        </authorList>
    </citation>
    <scope>NUCLEOTIDE SEQUENCE [LARGE SCALE GENOMIC DNA]</scope>
    <source>
        <strain evidence="3">cv. Old Blush</strain>
    </source>
</reference>
<dbReference type="Gramene" id="PRQ26760">
    <property type="protein sequence ID" value="PRQ26760"/>
    <property type="gene ID" value="RchiOBHm_Chr6g0298131"/>
</dbReference>
<dbReference type="EMBL" id="PDCK01000044">
    <property type="protein sequence ID" value="PRQ26760.1"/>
    <property type="molecule type" value="Genomic_DNA"/>
</dbReference>
<dbReference type="STRING" id="74649.A0A2P6PXU6"/>
<protein>
    <submittedName>
        <fullName evidence="2">Uncharacterized protein</fullName>
    </submittedName>
</protein>
<evidence type="ECO:0000256" key="1">
    <source>
        <dbReference type="SAM" id="Phobius"/>
    </source>
</evidence>
<organism evidence="2 3">
    <name type="scientific">Rosa chinensis</name>
    <name type="common">China rose</name>
    <dbReference type="NCBI Taxonomy" id="74649"/>
    <lineage>
        <taxon>Eukaryota</taxon>
        <taxon>Viridiplantae</taxon>
        <taxon>Streptophyta</taxon>
        <taxon>Embryophyta</taxon>
        <taxon>Tracheophyta</taxon>
        <taxon>Spermatophyta</taxon>
        <taxon>Magnoliopsida</taxon>
        <taxon>eudicotyledons</taxon>
        <taxon>Gunneridae</taxon>
        <taxon>Pentapetalae</taxon>
        <taxon>rosids</taxon>
        <taxon>fabids</taxon>
        <taxon>Rosales</taxon>
        <taxon>Rosaceae</taxon>
        <taxon>Rosoideae</taxon>
        <taxon>Rosoideae incertae sedis</taxon>
        <taxon>Rosa</taxon>
    </lineage>
</organism>
<proteinExistence type="predicted"/>
<dbReference type="Pfam" id="PF03140">
    <property type="entry name" value="DUF247"/>
    <property type="match status" value="1"/>
</dbReference>
<dbReference type="PANTHER" id="PTHR31170">
    <property type="entry name" value="BNAC04G53230D PROTEIN"/>
    <property type="match status" value="1"/>
</dbReference>